<keyword evidence="6" id="KW-0521">NADP</keyword>
<comment type="similarity">
    <text evidence="2 6">Belongs to the dTDP-4-dehydrorhamnose reductase family.</text>
</comment>
<organism evidence="8 9">
    <name type="scientific">Bradyrhizobium lablabi</name>
    <dbReference type="NCBI Taxonomy" id="722472"/>
    <lineage>
        <taxon>Bacteria</taxon>
        <taxon>Pseudomonadati</taxon>
        <taxon>Pseudomonadota</taxon>
        <taxon>Alphaproteobacteria</taxon>
        <taxon>Hyphomicrobiales</taxon>
        <taxon>Nitrobacteraceae</taxon>
        <taxon>Bradyrhizobium</taxon>
    </lineage>
</organism>
<feature type="domain" description="RmlD-like substrate binding" evidence="7">
    <location>
        <begin position="3"/>
        <end position="164"/>
    </location>
</feature>
<dbReference type="EMBL" id="FNTI01000001">
    <property type="protein sequence ID" value="SEC21892.1"/>
    <property type="molecule type" value="Genomic_DNA"/>
</dbReference>
<evidence type="ECO:0000256" key="4">
    <source>
        <dbReference type="ARBA" id="ARBA00017099"/>
    </source>
</evidence>
<dbReference type="GO" id="GO:0019305">
    <property type="term" value="P:dTDP-rhamnose biosynthetic process"/>
    <property type="evidence" value="ECO:0007669"/>
    <property type="project" value="UniProtKB-UniPathway"/>
</dbReference>
<name>A0A1H4QQS6_9BRAD</name>
<dbReference type="Proteomes" id="UP000183208">
    <property type="component" value="Unassembled WGS sequence"/>
</dbReference>
<dbReference type="Gene3D" id="3.40.50.720">
    <property type="entry name" value="NAD(P)-binding Rossmann-like Domain"/>
    <property type="match status" value="1"/>
</dbReference>
<reference evidence="8 9" key="1">
    <citation type="submission" date="2016-10" db="EMBL/GenBank/DDBJ databases">
        <authorList>
            <person name="de Groot N.N."/>
        </authorList>
    </citation>
    <scope>NUCLEOTIDE SEQUENCE [LARGE SCALE GENOMIC DNA]</scope>
    <source>
        <strain evidence="8 9">GAS522</strain>
    </source>
</reference>
<dbReference type="RefSeq" id="WP_283808258.1">
    <property type="nucleotide sequence ID" value="NZ_FNTI01000001.1"/>
</dbReference>
<proteinExistence type="inferred from homology"/>
<dbReference type="PANTHER" id="PTHR10491:SF4">
    <property type="entry name" value="METHIONINE ADENOSYLTRANSFERASE 2 SUBUNIT BETA"/>
    <property type="match status" value="1"/>
</dbReference>
<evidence type="ECO:0000256" key="3">
    <source>
        <dbReference type="ARBA" id="ARBA00012929"/>
    </source>
</evidence>
<dbReference type="InterPro" id="IPR029903">
    <property type="entry name" value="RmlD-like-bd"/>
</dbReference>
<evidence type="ECO:0000259" key="7">
    <source>
        <dbReference type="Pfam" id="PF04321"/>
    </source>
</evidence>
<keyword evidence="6" id="KW-0560">Oxidoreductase</keyword>
<dbReference type="EC" id="1.1.1.133" evidence="3 6"/>
<evidence type="ECO:0000256" key="1">
    <source>
        <dbReference type="ARBA" id="ARBA00004781"/>
    </source>
</evidence>
<dbReference type="AlphaFoldDB" id="A0A1H4QQS6"/>
<comment type="cofactor">
    <cofactor evidence="6">
        <name>Mg(2+)</name>
        <dbReference type="ChEBI" id="CHEBI:18420"/>
    </cofactor>
    <text evidence="6">Binds 1 Mg(2+) ion per monomer.</text>
</comment>
<dbReference type="InterPro" id="IPR005913">
    <property type="entry name" value="dTDP_dehydrorham_reduct"/>
</dbReference>
<evidence type="ECO:0000313" key="9">
    <source>
        <dbReference type="Proteomes" id="UP000183208"/>
    </source>
</evidence>
<dbReference type="InterPro" id="IPR036291">
    <property type="entry name" value="NAD(P)-bd_dom_sf"/>
</dbReference>
<evidence type="ECO:0000256" key="5">
    <source>
        <dbReference type="ARBA" id="ARBA00048200"/>
    </source>
</evidence>
<dbReference type="PANTHER" id="PTHR10491">
    <property type="entry name" value="DTDP-4-DEHYDRORHAMNOSE REDUCTASE"/>
    <property type="match status" value="1"/>
</dbReference>
<dbReference type="Pfam" id="PF04321">
    <property type="entry name" value="RmlD_sub_bind"/>
    <property type="match status" value="1"/>
</dbReference>
<evidence type="ECO:0000256" key="2">
    <source>
        <dbReference type="ARBA" id="ARBA00010944"/>
    </source>
</evidence>
<dbReference type="GO" id="GO:0005829">
    <property type="term" value="C:cytosol"/>
    <property type="evidence" value="ECO:0007669"/>
    <property type="project" value="TreeGrafter"/>
</dbReference>
<evidence type="ECO:0000256" key="6">
    <source>
        <dbReference type="RuleBase" id="RU364082"/>
    </source>
</evidence>
<dbReference type="SUPFAM" id="SSF51735">
    <property type="entry name" value="NAD(P)-binding Rossmann-fold domains"/>
    <property type="match status" value="1"/>
</dbReference>
<comment type="pathway">
    <text evidence="1 6">Carbohydrate biosynthesis; dTDP-L-rhamnose biosynthesis.</text>
</comment>
<evidence type="ECO:0000313" key="8">
    <source>
        <dbReference type="EMBL" id="SEC21892.1"/>
    </source>
</evidence>
<protein>
    <recommendedName>
        <fullName evidence="4 6">dTDP-4-dehydrorhamnose reductase</fullName>
        <ecNumber evidence="3 6">1.1.1.133</ecNumber>
    </recommendedName>
</protein>
<accession>A0A1H4QQS6</accession>
<comment type="function">
    <text evidence="6">Catalyzes the reduction of dTDP-6-deoxy-L-lyxo-4-hexulose to yield dTDP-L-rhamnose.</text>
</comment>
<dbReference type="CDD" id="cd05254">
    <property type="entry name" value="dTDP_HR_like_SDR_e"/>
    <property type="match status" value="1"/>
</dbReference>
<dbReference type="GO" id="GO:0008831">
    <property type="term" value="F:dTDP-4-dehydrorhamnose reductase activity"/>
    <property type="evidence" value="ECO:0007669"/>
    <property type="project" value="UniProtKB-EC"/>
</dbReference>
<sequence length="286" mass="31148">MIKILVVGVSGMLGSTAYRFFASSKGIRVTGTARSLREIEALPRRDDATIIGGVDATDIDSVIGVIGTEKPDVVINCVGVIKQLASSKSSLTSIAINSLFPHRLAQICAASNARLIQISTDCVFAGDKGNYRETDIPDAHDLYGRSKLLGEVDYPHAITLRTSIIGHELGRAVSLIDWFLSQPGPRVSGYHRAIYSGFPTIELVRIIRDFVIPKPELHGLWHVASAPINKFDLLTLVKEVYGKTIEIVPDDSLVIDRSLDGSRFNAATGYAAPSWRDLMTQMNATR</sequence>
<comment type="catalytic activity">
    <reaction evidence="5 6">
        <text>dTDP-beta-L-rhamnose + NADP(+) = dTDP-4-dehydro-beta-L-rhamnose + NADPH + H(+)</text>
        <dbReference type="Rhea" id="RHEA:21796"/>
        <dbReference type="ChEBI" id="CHEBI:15378"/>
        <dbReference type="ChEBI" id="CHEBI:57510"/>
        <dbReference type="ChEBI" id="CHEBI:57783"/>
        <dbReference type="ChEBI" id="CHEBI:58349"/>
        <dbReference type="ChEBI" id="CHEBI:62830"/>
        <dbReference type="EC" id="1.1.1.133"/>
    </reaction>
</comment>
<gene>
    <name evidence="8" type="ORF">SAMN05444171_0913</name>
</gene>
<dbReference type="UniPathway" id="UPA00124"/>